<evidence type="ECO:0000256" key="2">
    <source>
        <dbReference type="ARBA" id="ARBA00006916"/>
    </source>
</evidence>
<dbReference type="GeneID" id="16996892"/>
<evidence type="ECO:0000256" key="4">
    <source>
        <dbReference type="ARBA" id="ARBA00019827"/>
    </source>
</evidence>
<dbReference type="InterPro" id="IPR050786">
    <property type="entry name" value="EFG1_rRNA-proc"/>
</dbReference>
<evidence type="ECO:0000256" key="1">
    <source>
        <dbReference type="ARBA" id="ARBA00004604"/>
    </source>
</evidence>
<sequence>MVGLFEDGALALEEGVQRRSRSLRNRIRALERLLRWENLATGARAAKIQELESLQRLLHRRKRQSEKDAITRKYLPIRKREERKLCNELQRLLEERPEDVPDYDSKKAQLERDLEYVRHFPAGVKYVALFPKGGHSPRALKLIRRFRARIARQLREQVSSGAADIPDKSPEKLTEALEGPRHAFSAPHNVASSGMRKRSHAVGAVLPPDAVSSLRSDIRSRMHQRTNDLQRASRMEMSGDHEKLQDTVQARARQTLRSRSIDDHLPRVPGRRQAQRKADEKSSLEQPEPPTRRCEPRAVATLPRVSYTDPLLEPDTDSETRDSTRIYRQSGDDEDDALERHVFLARLRCPDDRPDRAATTRRSRGRGRILGSVEPGAYDSAAVPTGTV</sequence>
<protein>
    <recommendedName>
        <fullName evidence="3">rRNA-processing protein EFG1</fullName>
    </recommendedName>
    <alternativeName>
        <fullName evidence="4">rRNA-processing protein efg1</fullName>
    </alternativeName>
</protein>
<dbReference type="InterPro" id="IPR019310">
    <property type="entry name" value="Efg1"/>
</dbReference>
<dbReference type="GO" id="GO:0030688">
    <property type="term" value="C:preribosome, small subunit precursor"/>
    <property type="evidence" value="ECO:0007669"/>
    <property type="project" value="TreeGrafter"/>
</dbReference>
<dbReference type="HOGENOM" id="CLU_712431_0_0_1"/>
<evidence type="ECO:0000256" key="6">
    <source>
        <dbReference type="ARBA" id="ARBA00023054"/>
    </source>
</evidence>
<keyword evidence="10" id="KW-1185">Reference proteome</keyword>
<dbReference type="KEGG" id="cme:CYME_CMR495C"/>
<keyword evidence="5" id="KW-0698">rRNA processing</keyword>
<evidence type="ECO:0000256" key="7">
    <source>
        <dbReference type="ARBA" id="ARBA00023242"/>
    </source>
</evidence>
<evidence type="ECO:0000256" key="5">
    <source>
        <dbReference type="ARBA" id="ARBA00022552"/>
    </source>
</evidence>
<evidence type="ECO:0000313" key="9">
    <source>
        <dbReference type="EMBL" id="BAM82652.1"/>
    </source>
</evidence>
<accession>M1VH76</accession>
<feature type="compositionally biased region" description="Basic and acidic residues" evidence="8">
    <location>
        <begin position="216"/>
        <end position="245"/>
    </location>
</feature>
<dbReference type="PANTHER" id="PTHR33911:SF1">
    <property type="entry name" value="RRNA-PROCESSING PROTEIN EFG1"/>
    <property type="match status" value="1"/>
</dbReference>
<evidence type="ECO:0000256" key="8">
    <source>
        <dbReference type="SAM" id="MobiDB-lite"/>
    </source>
</evidence>
<dbReference type="GO" id="GO:0000462">
    <property type="term" value="P:maturation of SSU-rRNA from tricistronic rRNA transcript (SSU-rRNA, 5.8S rRNA, LSU-rRNA)"/>
    <property type="evidence" value="ECO:0007669"/>
    <property type="project" value="TreeGrafter"/>
</dbReference>
<comment type="subcellular location">
    <subcellularLocation>
        <location evidence="1">Nucleus</location>
        <location evidence="1">Nucleolus</location>
    </subcellularLocation>
</comment>
<keyword evidence="6" id="KW-0175">Coiled coil</keyword>
<dbReference type="Pfam" id="PF10153">
    <property type="entry name" value="Efg1"/>
    <property type="match status" value="1"/>
</dbReference>
<dbReference type="PANTHER" id="PTHR33911">
    <property type="entry name" value="RRNA-PROCESSING PROTEIN EFG1"/>
    <property type="match status" value="1"/>
</dbReference>
<keyword evidence="7" id="KW-0539">Nucleus</keyword>
<dbReference type="OrthoDB" id="10671363at2759"/>
<dbReference type="GO" id="GO:0005730">
    <property type="term" value="C:nucleolus"/>
    <property type="evidence" value="ECO:0007669"/>
    <property type="project" value="UniProtKB-SubCell"/>
</dbReference>
<feature type="region of interest" description="Disordered" evidence="8">
    <location>
        <begin position="179"/>
        <end position="333"/>
    </location>
</feature>
<proteinExistence type="inferred from homology"/>
<reference evidence="9 10" key="2">
    <citation type="journal article" date="2007" name="BMC Biol.">
        <title>A 100%-complete sequence reveals unusually simple genomic features in the hot-spring red alga Cyanidioschyzon merolae.</title>
        <authorList>
            <person name="Nozaki H."/>
            <person name="Takano H."/>
            <person name="Misumi O."/>
            <person name="Terasawa K."/>
            <person name="Matsuzaki M."/>
            <person name="Maruyama S."/>
            <person name="Nishida K."/>
            <person name="Yagisawa F."/>
            <person name="Yoshida Y."/>
            <person name="Fujiwara T."/>
            <person name="Takio S."/>
            <person name="Tamura K."/>
            <person name="Chung S.J."/>
            <person name="Nakamura S."/>
            <person name="Kuroiwa H."/>
            <person name="Tanaka K."/>
            <person name="Sato N."/>
            <person name="Kuroiwa T."/>
        </authorList>
    </citation>
    <scope>NUCLEOTIDE SEQUENCE [LARGE SCALE GENOMIC DNA]</scope>
    <source>
        <strain evidence="9 10">10D</strain>
    </source>
</reference>
<gene>
    <name evidence="9" type="ORF">CYME_CMR495C</name>
</gene>
<dbReference type="AlphaFoldDB" id="M1VH76"/>
<dbReference type="EMBL" id="AP006500">
    <property type="protein sequence ID" value="BAM82652.1"/>
    <property type="molecule type" value="Genomic_DNA"/>
</dbReference>
<reference evidence="9 10" key="1">
    <citation type="journal article" date="2004" name="Nature">
        <title>Genome sequence of the ultrasmall unicellular red alga Cyanidioschyzon merolae 10D.</title>
        <authorList>
            <person name="Matsuzaki M."/>
            <person name="Misumi O."/>
            <person name="Shin-i T."/>
            <person name="Maruyama S."/>
            <person name="Takahara M."/>
            <person name="Miyagishima S."/>
            <person name="Mori T."/>
            <person name="Nishida K."/>
            <person name="Yagisawa F."/>
            <person name="Nishida K."/>
            <person name="Yoshida Y."/>
            <person name="Nishimura Y."/>
            <person name="Nakao S."/>
            <person name="Kobayashi T."/>
            <person name="Momoyama Y."/>
            <person name="Higashiyama T."/>
            <person name="Minoda A."/>
            <person name="Sano M."/>
            <person name="Nomoto H."/>
            <person name="Oishi K."/>
            <person name="Hayashi H."/>
            <person name="Ohta F."/>
            <person name="Nishizaka S."/>
            <person name="Haga S."/>
            <person name="Miura S."/>
            <person name="Morishita T."/>
            <person name="Kabeya Y."/>
            <person name="Terasawa K."/>
            <person name="Suzuki Y."/>
            <person name="Ishii Y."/>
            <person name="Asakawa S."/>
            <person name="Takano H."/>
            <person name="Ohta N."/>
            <person name="Kuroiwa H."/>
            <person name="Tanaka K."/>
            <person name="Shimizu N."/>
            <person name="Sugano S."/>
            <person name="Sato N."/>
            <person name="Nozaki H."/>
            <person name="Ogasawara N."/>
            <person name="Kohara Y."/>
            <person name="Kuroiwa T."/>
        </authorList>
    </citation>
    <scope>NUCLEOTIDE SEQUENCE [LARGE SCALE GENOMIC DNA]</scope>
    <source>
        <strain evidence="9 10">10D</strain>
    </source>
</reference>
<evidence type="ECO:0000256" key="3">
    <source>
        <dbReference type="ARBA" id="ARBA00018689"/>
    </source>
</evidence>
<name>M1VH76_CYAM1</name>
<dbReference type="RefSeq" id="XP_005538688.1">
    <property type="nucleotide sequence ID" value="XM_005538631.1"/>
</dbReference>
<dbReference type="Gramene" id="CMR495CT">
    <property type="protein sequence ID" value="CMR495CT"/>
    <property type="gene ID" value="CMR495C"/>
</dbReference>
<feature type="region of interest" description="Disordered" evidence="8">
    <location>
        <begin position="352"/>
        <end position="388"/>
    </location>
</feature>
<evidence type="ECO:0000313" key="10">
    <source>
        <dbReference type="Proteomes" id="UP000007014"/>
    </source>
</evidence>
<comment type="similarity">
    <text evidence="2">Belongs to the EFG1 family.</text>
</comment>
<dbReference type="Proteomes" id="UP000007014">
    <property type="component" value="Chromosome 18"/>
</dbReference>
<dbReference type="STRING" id="280699.M1VH76"/>
<organism evidence="9 10">
    <name type="scientific">Cyanidioschyzon merolae (strain NIES-3377 / 10D)</name>
    <name type="common">Unicellular red alga</name>
    <dbReference type="NCBI Taxonomy" id="280699"/>
    <lineage>
        <taxon>Eukaryota</taxon>
        <taxon>Rhodophyta</taxon>
        <taxon>Bangiophyceae</taxon>
        <taxon>Cyanidiales</taxon>
        <taxon>Cyanidiaceae</taxon>
        <taxon>Cyanidioschyzon</taxon>
    </lineage>
</organism>